<evidence type="ECO:0000313" key="6">
    <source>
        <dbReference type="Proteomes" id="UP000683575"/>
    </source>
</evidence>
<dbReference type="GO" id="GO:0006351">
    <property type="term" value="P:DNA-templated transcription"/>
    <property type="evidence" value="ECO:0007669"/>
    <property type="project" value="TreeGrafter"/>
</dbReference>
<feature type="region of interest" description="Disordered" evidence="1">
    <location>
        <begin position="265"/>
        <end position="287"/>
    </location>
</feature>
<dbReference type="EMBL" id="CP077062">
    <property type="protein sequence ID" value="QWZ08538.1"/>
    <property type="molecule type" value="Genomic_DNA"/>
</dbReference>
<feature type="domain" description="Transcriptional repressor PaaX-like central Cas2-like" evidence="4">
    <location>
        <begin position="88"/>
        <end position="146"/>
    </location>
</feature>
<dbReference type="AlphaFoldDB" id="A0A975T0D2"/>
<dbReference type="Pfam" id="PF08223">
    <property type="entry name" value="PaaX_C"/>
    <property type="match status" value="1"/>
</dbReference>
<evidence type="ECO:0000256" key="1">
    <source>
        <dbReference type="SAM" id="MobiDB-lite"/>
    </source>
</evidence>
<sequence>MHARSALFDLFGDHLRTRGDRAPVAALVRLLAPLEIAPPAVRTAVSRMVRQGWLEPVRLESGPGYALTGRARERLDDAAGRIYRTREATWDGAWDLLVLDPVAHRSARDRVRSGLSFLGYAALSDSTWISPVASPEADRLLEAEGAGFARFRAQDGAPAERARSAWDLDRLSAAYGAWRRFAERLLDDPASELAGVEAAAPDERAFAVRSVLVHEWRKFLFTDPGLPAVLLPADWAGHGAATFFAEEAARLQPAASRFVDACLAGTAPDAPDPPHPHAPVRDQTGAR</sequence>
<evidence type="ECO:0000259" key="4">
    <source>
        <dbReference type="Pfam" id="PF20803"/>
    </source>
</evidence>
<dbReference type="PIRSF" id="PIRSF020623">
    <property type="entry name" value="PaaX"/>
    <property type="match status" value="1"/>
</dbReference>
<evidence type="ECO:0000313" key="5">
    <source>
        <dbReference type="EMBL" id="QWZ08538.1"/>
    </source>
</evidence>
<accession>A0A975T0D2</accession>
<dbReference type="InterPro" id="IPR012906">
    <property type="entry name" value="PaaX-like_N"/>
</dbReference>
<dbReference type="RefSeq" id="WP_216940028.1">
    <property type="nucleotide sequence ID" value="NZ_CP077062.1"/>
</dbReference>
<reference evidence="5" key="1">
    <citation type="submission" date="2021-06" db="EMBL/GenBank/DDBJ databases">
        <title>Complete genome sequence of Nocardioides sp. G188.</title>
        <authorList>
            <person name="Im W.-T."/>
        </authorList>
    </citation>
    <scope>NUCLEOTIDE SEQUENCE</scope>
    <source>
        <strain evidence="5">G188</strain>
    </source>
</reference>
<proteinExistence type="predicted"/>
<feature type="domain" description="Transcriptional repressor PaaX-like N-terminal" evidence="2">
    <location>
        <begin position="3"/>
        <end position="70"/>
    </location>
</feature>
<evidence type="ECO:0000259" key="3">
    <source>
        <dbReference type="Pfam" id="PF08223"/>
    </source>
</evidence>
<keyword evidence="6" id="KW-1185">Reference proteome</keyword>
<dbReference type="InterPro" id="IPR013225">
    <property type="entry name" value="PaaX_C"/>
</dbReference>
<dbReference type="Pfam" id="PF07848">
    <property type="entry name" value="PaaX"/>
    <property type="match status" value="1"/>
</dbReference>
<dbReference type="Pfam" id="PF20803">
    <property type="entry name" value="PaaX_M"/>
    <property type="match status" value="1"/>
</dbReference>
<dbReference type="KEGG" id="nps:KRR39_01290"/>
<dbReference type="Proteomes" id="UP000683575">
    <property type="component" value="Chromosome"/>
</dbReference>
<gene>
    <name evidence="5" type="ORF">KRR39_01290</name>
</gene>
<feature type="domain" description="Transcriptional repressor PaaX-like C-terminal" evidence="3">
    <location>
        <begin position="166"/>
        <end position="260"/>
    </location>
</feature>
<dbReference type="PANTHER" id="PTHR30319:SF1">
    <property type="entry name" value="TRANSCRIPTIONAL REPRESSOR PAAX"/>
    <property type="match status" value="1"/>
</dbReference>
<evidence type="ECO:0000259" key="2">
    <source>
        <dbReference type="Pfam" id="PF07848"/>
    </source>
</evidence>
<protein>
    <submittedName>
        <fullName evidence="5">PaaX family transcriptional regulator</fullName>
    </submittedName>
</protein>
<dbReference type="InterPro" id="IPR048846">
    <property type="entry name" value="PaaX-like_central"/>
</dbReference>
<dbReference type="InterPro" id="IPR011965">
    <property type="entry name" value="PaaX_trns_reg"/>
</dbReference>
<name>A0A975T0D2_9ACTN</name>
<organism evidence="5 6">
    <name type="scientific">Nocardioides panacis</name>
    <dbReference type="NCBI Taxonomy" id="2849501"/>
    <lineage>
        <taxon>Bacteria</taxon>
        <taxon>Bacillati</taxon>
        <taxon>Actinomycetota</taxon>
        <taxon>Actinomycetes</taxon>
        <taxon>Propionibacteriales</taxon>
        <taxon>Nocardioidaceae</taxon>
        <taxon>Nocardioides</taxon>
    </lineage>
</organism>
<dbReference type="PANTHER" id="PTHR30319">
    <property type="entry name" value="PHENYLACETIC ACID REGULATOR-RELATED TRANSCRIPTIONAL REPRESSOR"/>
    <property type="match status" value="1"/>
</dbReference>